<evidence type="ECO:0000313" key="3">
    <source>
        <dbReference type="EMBL" id="MFC0048114.1"/>
    </source>
</evidence>
<dbReference type="InterPro" id="IPR018392">
    <property type="entry name" value="LysM"/>
</dbReference>
<sequence>MSPLDPVLQHNELEAMPDLWQRIRKQMHIPVPKRADVQRELAFYASKQKFFNEVSVRAEPYLYFIVAELEKRRMPLELALLPIVESAYNAAAQGNGPAGLWQMVPQTARNFGLTVQSGYDGRKDAFSSTLAVLDYLQHLHDNLGNDWLNAVAAYNTGEGRIMAAVARNQARGKPTDYWSLHIPARFVQTMPKWLAMIQLIKTPEDYQLELPVIANKPAVGMTRIAGAVQLQQAADLAGVSLGKLKSLNPSFRLAMTPQGKDFPLLLPLTAIEDFERQQHLLKKVAVVQAAEPVKSAKRSYKVKSGDSLGSIAAKNQTSVKTLRQLNRLKSDQLKVGQSLQLPAGKSPEQSVARTSRKAQTYQVKAGESLWTIAQKLRIDSEELRLFNQLKSGVHLQPGQSLKVPASNAAPVKRKTASNQQTPQHIVKKGDSLDRIARKYKIKLTDLLQWNQLQADSKLTPGQQLLLAPKRRQS</sequence>
<dbReference type="CDD" id="cd16894">
    <property type="entry name" value="MltD-like"/>
    <property type="match status" value="1"/>
</dbReference>
<dbReference type="PANTHER" id="PTHR33734">
    <property type="entry name" value="LYSM DOMAIN-CONTAINING GPI-ANCHORED PROTEIN 2"/>
    <property type="match status" value="1"/>
</dbReference>
<dbReference type="InterPro" id="IPR036779">
    <property type="entry name" value="LysM_dom_sf"/>
</dbReference>
<protein>
    <submittedName>
        <fullName evidence="3">LysM peptidoglycan-binding domain-containing protein</fullName>
    </submittedName>
</protein>
<dbReference type="PROSITE" id="PS51782">
    <property type="entry name" value="LYSM"/>
    <property type="match status" value="3"/>
</dbReference>
<name>A0ABV6BCI8_9GAMM</name>
<evidence type="ECO:0000256" key="1">
    <source>
        <dbReference type="SAM" id="MobiDB-lite"/>
    </source>
</evidence>
<dbReference type="PANTHER" id="PTHR33734:SF22">
    <property type="entry name" value="MEMBRANE-BOUND LYTIC MUREIN TRANSGLYCOSYLASE D"/>
    <property type="match status" value="1"/>
</dbReference>
<evidence type="ECO:0000313" key="4">
    <source>
        <dbReference type="Proteomes" id="UP001589813"/>
    </source>
</evidence>
<gene>
    <name evidence="3" type="ORF">ACFFJP_07405</name>
</gene>
<feature type="domain" description="LysM" evidence="2">
    <location>
        <begin position="359"/>
        <end position="403"/>
    </location>
</feature>
<dbReference type="InterPro" id="IPR008258">
    <property type="entry name" value="Transglycosylase_SLT_dom_1"/>
</dbReference>
<dbReference type="RefSeq" id="WP_377241998.1">
    <property type="nucleotide sequence ID" value="NZ_JBHLXP010000001.1"/>
</dbReference>
<dbReference type="SUPFAM" id="SSF54106">
    <property type="entry name" value="LysM domain"/>
    <property type="match status" value="3"/>
</dbReference>
<keyword evidence="4" id="KW-1185">Reference proteome</keyword>
<dbReference type="EMBL" id="JBHLXP010000001">
    <property type="protein sequence ID" value="MFC0048114.1"/>
    <property type="molecule type" value="Genomic_DNA"/>
</dbReference>
<accession>A0ABV6BCI8</accession>
<feature type="domain" description="LysM" evidence="2">
    <location>
        <begin position="422"/>
        <end position="466"/>
    </location>
</feature>
<evidence type="ECO:0000259" key="2">
    <source>
        <dbReference type="PROSITE" id="PS51782"/>
    </source>
</evidence>
<dbReference type="InterPro" id="IPR023346">
    <property type="entry name" value="Lysozyme-like_dom_sf"/>
</dbReference>
<proteinExistence type="predicted"/>
<dbReference type="Gene3D" id="1.10.530.10">
    <property type="match status" value="1"/>
</dbReference>
<dbReference type="Gene3D" id="3.10.350.10">
    <property type="entry name" value="LysM domain"/>
    <property type="match status" value="3"/>
</dbReference>
<feature type="domain" description="LysM" evidence="2">
    <location>
        <begin position="298"/>
        <end position="341"/>
    </location>
</feature>
<dbReference type="SUPFAM" id="SSF53955">
    <property type="entry name" value="Lysozyme-like"/>
    <property type="match status" value="1"/>
</dbReference>
<dbReference type="Proteomes" id="UP001589813">
    <property type="component" value="Unassembled WGS sequence"/>
</dbReference>
<reference evidence="3 4" key="1">
    <citation type="submission" date="2024-09" db="EMBL/GenBank/DDBJ databases">
        <authorList>
            <person name="Sun Q."/>
            <person name="Mori K."/>
        </authorList>
    </citation>
    <scope>NUCLEOTIDE SEQUENCE [LARGE SCALE GENOMIC DNA]</scope>
    <source>
        <strain evidence="3 4">KCTC 23315</strain>
    </source>
</reference>
<organism evidence="3 4">
    <name type="scientific">Rheinheimera tilapiae</name>
    <dbReference type="NCBI Taxonomy" id="875043"/>
    <lineage>
        <taxon>Bacteria</taxon>
        <taxon>Pseudomonadati</taxon>
        <taxon>Pseudomonadota</taxon>
        <taxon>Gammaproteobacteria</taxon>
        <taxon>Chromatiales</taxon>
        <taxon>Chromatiaceae</taxon>
        <taxon>Rheinheimera</taxon>
    </lineage>
</organism>
<dbReference type="SMART" id="SM00257">
    <property type="entry name" value="LysM"/>
    <property type="match status" value="3"/>
</dbReference>
<dbReference type="CDD" id="cd00118">
    <property type="entry name" value="LysM"/>
    <property type="match status" value="3"/>
</dbReference>
<dbReference type="Pfam" id="PF01464">
    <property type="entry name" value="SLT"/>
    <property type="match status" value="1"/>
</dbReference>
<feature type="region of interest" description="Disordered" evidence="1">
    <location>
        <begin position="398"/>
        <end position="420"/>
    </location>
</feature>
<comment type="caution">
    <text evidence="3">The sequence shown here is derived from an EMBL/GenBank/DDBJ whole genome shotgun (WGS) entry which is preliminary data.</text>
</comment>
<dbReference type="Pfam" id="PF01476">
    <property type="entry name" value="LysM"/>
    <property type="match status" value="3"/>
</dbReference>